<comment type="subcellular location">
    <subcellularLocation>
        <location evidence="1">Membrane</location>
        <topology evidence="1">Multi-pass membrane protein</topology>
    </subcellularLocation>
</comment>
<gene>
    <name evidence="6" type="ORF">CTB96_18030</name>
</gene>
<dbReference type="PANTHER" id="PTHR43427:SF9">
    <property type="entry name" value="ION-TRANSPORT PROTEIN YFEO-RELATED"/>
    <property type="match status" value="1"/>
</dbReference>
<dbReference type="AlphaFoldDB" id="A0A317ZPR0"/>
<dbReference type="InterPro" id="IPR014743">
    <property type="entry name" value="Cl-channel_core"/>
</dbReference>
<name>A0A317ZPR0_9MICO</name>
<dbReference type="Pfam" id="PF00654">
    <property type="entry name" value="Voltage_CLC"/>
    <property type="match status" value="1"/>
</dbReference>
<dbReference type="InterPro" id="IPR001807">
    <property type="entry name" value="ClC"/>
</dbReference>
<dbReference type="GO" id="GO:0005886">
    <property type="term" value="C:plasma membrane"/>
    <property type="evidence" value="ECO:0007669"/>
    <property type="project" value="TreeGrafter"/>
</dbReference>
<keyword evidence="3 5" id="KW-1133">Transmembrane helix</keyword>
<comment type="caution">
    <text evidence="6">The sequence shown here is derived from an EMBL/GenBank/DDBJ whole genome shotgun (WGS) entry which is preliminary data.</text>
</comment>
<keyword evidence="7" id="KW-1185">Reference proteome</keyword>
<evidence type="ECO:0000256" key="2">
    <source>
        <dbReference type="ARBA" id="ARBA00022692"/>
    </source>
</evidence>
<feature type="transmembrane region" description="Helical" evidence="5">
    <location>
        <begin position="253"/>
        <end position="275"/>
    </location>
</feature>
<dbReference type="Proteomes" id="UP000246722">
    <property type="component" value="Unassembled WGS sequence"/>
</dbReference>
<evidence type="ECO:0000256" key="5">
    <source>
        <dbReference type="SAM" id="Phobius"/>
    </source>
</evidence>
<evidence type="ECO:0000313" key="6">
    <source>
        <dbReference type="EMBL" id="PXA68491.1"/>
    </source>
</evidence>
<protein>
    <submittedName>
        <fullName evidence="6">Cl-channel voltage-gated family protein</fullName>
    </submittedName>
</protein>
<feature type="transmembrane region" description="Helical" evidence="5">
    <location>
        <begin position="34"/>
        <end position="58"/>
    </location>
</feature>
<evidence type="ECO:0000256" key="1">
    <source>
        <dbReference type="ARBA" id="ARBA00004141"/>
    </source>
</evidence>
<feature type="transmembrane region" description="Helical" evidence="5">
    <location>
        <begin position="167"/>
        <end position="186"/>
    </location>
</feature>
<evidence type="ECO:0000256" key="3">
    <source>
        <dbReference type="ARBA" id="ARBA00022989"/>
    </source>
</evidence>
<reference evidence="6 7" key="1">
    <citation type="submission" date="2018-05" db="EMBL/GenBank/DDBJ databases">
        <title>Genetic diversity of glacier-inhabiting Cryobacterium bacteria in China and description of Cryobacterium mengkeensis sp. nov. and Arthrobacter glacialis sp. nov.</title>
        <authorList>
            <person name="Liu Q."/>
            <person name="Xin Y.-H."/>
        </authorList>
    </citation>
    <scope>NUCLEOTIDE SEQUENCE [LARGE SCALE GENOMIC DNA]</scope>
    <source>
        <strain evidence="6 7">SK-1</strain>
    </source>
</reference>
<organism evidence="6 7">
    <name type="scientific">Cryobacterium arcticum</name>
    <dbReference type="NCBI Taxonomy" id="670052"/>
    <lineage>
        <taxon>Bacteria</taxon>
        <taxon>Bacillati</taxon>
        <taxon>Actinomycetota</taxon>
        <taxon>Actinomycetes</taxon>
        <taxon>Micrococcales</taxon>
        <taxon>Microbacteriaceae</taxon>
        <taxon>Cryobacterium</taxon>
    </lineage>
</organism>
<dbReference type="EMBL" id="QHLY01000012">
    <property type="protein sequence ID" value="PXA68491.1"/>
    <property type="molecule type" value="Genomic_DNA"/>
</dbReference>
<dbReference type="OrthoDB" id="2729535at2"/>
<dbReference type="GO" id="GO:0015108">
    <property type="term" value="F:chloride transmembrane transporter activity"/>
    <property type="evidence" value="ECO:0007669"/>
    <property type="project" value="InterPro"/>
</dbReference>
<dbReference type="RefSeq" id="WP_110128157.1">
    <property type="nucleotide sequence ID" value="NZ_QHLY01000012.1"/>
</dbReference>
<dbReference type="SUPFAM" id="SSF81340">
    <property type="entry name" value="Clc chloride channel"/>
    <property type="match status" value="1"/>
</dbReference>
<feature type="transmembrane region" description="Helical" evidence="5">
    <location>
        <begin position="406"/>
        <end position="434"/>
    </location>
</feature>
<accession>A0A317ZPR0</accession>
<keyword evidence="2 5" id="KW-0812">Transmembrane</keyword>
<proteinExistence type="predicted"/>
<feature type="transmembrane region" description="Helical" evidence="5">
    <location>
        <begin position="78"/>
        <end position="99"/>
    </location>
</feature>
<feature type="transmembrane region" description="Helical" evidence="5">
    <location>
        <begin position="143"/>
        <end position="160"/>
    </location>
</feature>
<dbReference type="InterPro" id="IPR050368">
    <property type="entry name" value="ClC-type_chloride_channel"/>
</dbReference>
<feature type="transmembrane region" description="Helical" evidence="5">
    <location>
        <begin position="331"/>
        <end position="351"/>
    </location>
</feature>
<dbReference type="Gene3D" id="1.10.3080.10">
    <property type="entry name" value="Clc chloride channel"/>
    <property type="match status" value="1"/>
</dbReference>
<evidence type="ECO:0000313" key="7">
    <source>
        <dbReference type="Proteomes" id="UP000246722"/>
    </source>
</evidence>
<dbReference type="PANTHER" id="PTHR43427">
    <property type="entry name" value="CHLORIDE CHANNEL PROTEIN CLC-E"/>
    <property type="match status" value="1"/>
</dbReference>
<keyword evidence="4 5" id="KW-0472">Membrane</keyword>
<feature type="transmembrane region" description="Helical" evidence="5">
    <location>
        <begin position="287"/>
        <end position="307"/>
    </location>
</feature>
<sequence length="458" mass="45400">MPAPTDPPASSPPPVAAGPADPLAVIRSRGYLRILLLSGLIGIPVSAAAYGFLALVSWLQKFLFTELPGVLGLDGVPVWWPLPLLALSGLLVALSIRYLPGNSGHSPSEGFKAGGFPSPAELPGVALAALATLALGAVLGPEAPLIALGGGLGALALLLLKKDSPPSAVAVVAAAGSFAAVSTLLGSPLLGAFLLMEASGLGGAMLGVGLLPGLLAAGIGSLVFVGLDSWTGLGTFSLAIPDLPAFSTPTLAMFGWALVLGIVCPVLAWGIKAVSLLVRPAVHAHRLIVTPVLGLVVAALAVGFAVITGEDSSQVLFSGQSALPGLISDGAAWPVGALALLVVFKALAYGLSLSAFRGGPVFPVMFLGAALGIAAAQLPGMALVPAIGVGIGAMCVSMLRLPLTSVLLATVLLTSDAAAVMPLVIVAVVVAHVLTARLPEPPGRGLSRKQPAANVASG</sequence>
<evidence type="ECO:0000256" key="4">
    <source>
        <dbReference type="ARBA" id="ARBA00023136"/>
    </source>
</evidence>